<dbReference type="Gene3D" id="3.40.50.2000">
    <property type="entry name" value="Glycogen Phosphorylase B"/>
    <property type="match status" value="2"/>
</dbReference>
<dbReference type="SUPFAM" id="SSF53756">
    <property type="entry name" value="UDP-Glycosyltransferase/glycogen phosphorylase"/>
    <property type="match status" value="1"/>
</dbReference>
<accession>A0A7K0FXD9</accession>
<dbReference type="EMBL" id="WKKH01000006">
    <property type="protein sequence ID" value="MRX75629.1"/>
    <property type="molecule type" value="Genomic_DNA"/>
</dbReference>
<sequence>MQSKKICLITTGHISSNPRLIKEATSLSNAGFEVHIVFTQYVEHLVIEDLKILSSHSNWTYDQLLWTPINMLLRFKTAVFQRIARSIYPVIRFRELIINRNYAWQLKAARKVKADLYIAHNLGALPVAVNAAKKNQVKCGFDAEDFHRNEVSGDPNSFDVRLKKHIEDKYLKEIDYFTAASPLISKAYKDLYPDLNPILINNVFEIKHQPRLNANINSKLKLFWFSQTIGKGRGLEDVFQAINLIKNPLIELHLLGNLSIDDQEYFNNLAHFDIQYHQPISGNEIFDLAATFDIGLALERNTPLNRDICLTNKIFTYLMSGLAIISSNTQAQQKFMEENPNIGKIYPIGNVNALADIIVDYFNDRTLLNHYKKNAFHLAKSKYNWEMEQEKFLAIIKTVI</sequence>
<evidence type="ECO:0000313" key="2">
    <source>
        <dbReference type="Proteomes" id="UP000487757"/>
    </source>
</evidence>
<protein>
    <recommendedName>
        <fullName evidence="3">Glycosyltransferase</fullName>
    </recommendedName>
</protein>
<dbReference type="OrthoDB" id="1406894at2"/>
<dbReference type="AlphaFoldDB" id="A0A7K0FXD9"/>
<gene>
    <name evidence="1" type="ORF">GJU39_05960</name>
</gene>
<proteinExistence type="predicted"/>
<reference evidence="1 2" key="1">
    <citation type="submission" date="2019-11" db="EMBL/GenBank/DDBJ databases">
        <title>Pedobacter petrophilus genome.</title>
        <authorList>
            <person name="Feldbauer M.J."/>
            <person name="Newman J.D."/>
        </authorList>
    </citation>
    <scope>NUCLEOTIDE SEQUENCE [LARGE SCALE GENOMIC DNA]</scope>
    <source>
        <strain evidence="1 2">LMG 29686</strain>
    </source>
</reference>
<dbReference type="Proteomes" id="UP000487757">
    <property type="component" value="Unassembled WGS sequence"/>
</dbReference>
<organism evidence="1 2">
    <name type="scientific">Pedobacter petrophilus</name>
    <dbReference type="NCBI Taxonomy" id="1908241"/>
    <lineage>
        <taxon>Bacteria</taxon>
        <taxon>Pseudomonadati</taxon>
        <taxon>Bacteroidota</taxon>
        <taxon>Sphingobacteriia</taxon>
        <taxon>Sphingobacteriales</taxon>
        <taxon>Sphingobacteriaceae</taxon>
        <taxon>Pedobacter</taxon>
    </lineage>
</organism>
<evidence type="ECO:0008006" key="3">
    <source>
        <dbReference type="Google" id="ProtNLM"/>
    </source>
</evidence>
<name>A0A7K0FXD9_9SPHI</name>
<dbReference type="RefSeq" id="WP_154279787.1">
    <property type="nucleotide sequence ID" value="NZ_JBHUJQ010000001.1"/>
</dbReference>
<keyword evidence="2" id="KW-1185">Reference proteome</keyword>
<evidence type="ECO:0000313" key="1">
    <source>
        <dbReference type="EMBL" id="MRX75629.1"/>
    </source>
</evidence>
<comment type="caution">
    <text evidence="1">The sequence shown here is derived from an EMBL/GenBank/DDBJ whole genome shotgun (WGS) entry which is preliminary data.</text>
</comment>